<sequence length="208" mass="23952">MEMDIDWPTWTPLKVKLFLWLAFLRRHWTADRRLRHGLQSHKSCMLCEQEDETMEHMLIWWPLLQQLDFTTINPGTGTLQDWWMLLRAQLAGGKRKGFDSLFALTSWQIWKERNARVFRDICSPSSRQVPSMRLVHRGTDTWAHSSGASPFPCPAAPAPSSRNRAQPLASPSLNHGHGAARPLPLGMRRRRRSGPERRRFCGGCSTPT</sequence>
<dbReference type="AlphaFoldDB" id="A0A835BWL9"/>
<organism evidence="3 4">
    <name type="scientific">Digitaria exilis</name>
    <dbReference type="NCBI Taxonomy" id="1010633"/>
    <lineage>
        <taxon>Eukaryota</taxon>
        <taxon>Viridiplantae</taxon>
        <taxon>Streptophyta</taxon>
        <taxon>Embryophyta</taxon>
        <taxon>Tracheophyta</taxon>
        <taxon>Spermatophyta</taxon>
        <taxon>Magnoliopsida</taxon>
        <taxon>Liliopsida</taxon>
        <taxon>Poales</taxon>
        <taxon>Poaceae</taxon>
        <taxon>PACMAD clade</taxon>
        <taxon>Panicoideae</taxon>
        <taxon>Panicodae</taxon>
        <taxon>Paniceae</taxon>
        <taxon>Anthephorinae</taxon>
        <taxon>Digitaria</taxon>
    </lineage>
</organism>
<dbReference type="Pfam" id="PF13966">
    <property type="entry name" value="zf-RVT"/>
    <property type="match status" value="1"/>
</dbReference>
<evidence type="ECO:0000256" key="1">
    <source>
        <dbReference type="SAM" id="MobiDB-lite"/>
    </source>
</evidence>
<name>A0A835BWL9_9POAL</name>
<dbReference type="PANTHER" id="PTHR47746:SF40">
    <property type="entry name" value="OS04G0563550 PROTEIN"/>
    <property type="match status" value="1"/>
</dbReference>
<comment type="caution">
    <text evidence="3">The sequence shown here is derived from an EMBL/GenBank/DDBJ whole genome shotgun (WGS) entry which is preliminary data.</text>
</comment>
<dbReference type="OrthoDB" id="696190at2759"/>
<feature type="domain" description="Reverse transcriptase zinc-binding" evidence="2">
    <location>
        <begin position="5"/>
        <end position="59"/>
    </location>
</feature>
<protein>
    <recommendedName>
        <fullName evidence="2">Reverse transcriptase zinc-binding domain-containing protein</fullName>
    </recommendedName>
</protein>
<evidence type="ECO:0000259" key="2">
    <source>
        <dbReference type="Pfam" id="PF13966"/>
    </source>
</evidence>
<gene>
    <name evidence="3" type="ORF">HU200_033795</name>
</gene>
<accession>A0A835BWL9</accession>
<dbReference type="Proteomes" id="UP000636709">
    <property type="component" value="Unassembled WGS sequence"/>
</dbReference>
<feature type="region of interest" description="Disordered" evidence="1">
    <location>
        <begin position="146"/>
        <end position="208"/>
    </location>
</feature>
<proteinExistence type="predicted"/>
<dbReference type="PANTHER" id="PTHR47746">
    <property type="entry name" value="ZF-RVT DOMAIN-CONTAINING PROTEIN"/>
    <property type="match status" value="1"/>
</dbReference>
<dbReference type="InterPro" id="IPR026960">
    <property type="entry name" value="RVT-Znf"/>
</dbReference>
<reference evidence="3" key="1">
    <citation type="submission" date="2020-07" db="EMBL/GenBank/DDBJ databases">
        <title>Genome sequence and genetic diversity analysis of an under-domesticated orphan crop, white fonio (Digitaria exilis).</title>
        <authorList>
            <person name="Bennetzen J.L."/>
            <person name="Chen S."/>
            <person name="Ma X."/>
            <person name="Wang X."/>
            <person name="Yssel A.E.J."/>
            <person name="Chaluvadi S.R."/>
            <person name="Johnson M."/>
            <person name="Gangashetty P."/>
            <person name="Hamidou F."/>
            <person name="Sanogo M.D."/>
            <person name="Zwaenepoel A."/>
            <person name="Wallace J."/>
            <person name="Van De Peer Y."/>
            <person name="Van Deynze A."/>
        </authorList>
    </citation>
    <scope>NUCLEOTIDE SEQUENCE</scope>
    <source>
        <tissue evidence="3">Leaves</tissue>
    </source>
</reference>
<dbReference type="EMBL" id="JACEFO010001822">
    <property type="protein sequence ID" value="KAF8701133.1"/>
    <property type="molecule type" value="Genomic_DNA"/>
</dbReference>
<evidence type="ECO:0000313" key="3">
    <source>
        <dbReference type="EMBL" id="KAF8701133.1"/>
    </source>
</evidence>
<keyword evidence="4" id="KW-1185">Reference proteome</keyword>
<evidence type="ECO:0000313" key="4">
    <source>
        <dbReference type="Proteomes" id="UP000636709"/>
    </source>
</evidence>